<comment type="similarity">
    <text evidence="1 3">Belongs to the short-chain dehydrogenases/reductases (SDR) family.</text>
</comment>
<dbReference type="PANTHER" id="PTHR43157">
    <property type="entry name" value="PHOSPHATIDYLINOSITOL-GLYCAN BIOSYNTHESIS CLASS F PROTEIN-RELATED"/>
    <property type="match status" value="1"/>
</dbReference>
<dbReference type="AlphaFoldDB" id="A0A401P4S1"/>
<gene>
    <name evidence="4" type="ORF">scyTo_0005251</name>
</gene>
<organism evidence="4 5">
    <name type="scientific">Scyliorhinus torazame</name>
    <name type="common">Cloudy catshark</name>
    <name type="synonym">Catulus torazame</name>
    <dbReference type="NCBI Taxonomy" id="75743"/>
    <lineage>
        <taxon>Eukaryota</taxon>
        <taxon>Metazoa</taxon>
        <taxon>Chordata</taxon>
        <taxon>Craniata</taxon>
        <taxon>Vertebrata</taxon>
        <taxon>Chondrichthyes</taxon>
        <taxon>Elasmobranchii</taxon>
        <taxon>Galeomorphii</taxon>
        <taxon>Galeoidea</taxon>
        <taxon>Carcharhiniformes</taxon>
        <taxon>Scyliorhinidae</taxon>
        <taxon>Scyliorhinus</taxon>
    </lineage>
</organism>
<dbReference type="PRINTS" id="PR00081">
    <property type="entry name" value="GDHRDH"/>
</dbReference>
<keyword evidence="2" id="KW-0560">Oxidoreductase</keyword>
<accession>A0A401P4S1</accession>
<dbReference type="Proteomes" id="UP000288216">
    <property type="component" value="Unassembled WGS sequence"/>
</dbReference>
<dbReference type="SUPFAM" id="SSF51735">
    <property type="entry name" value="NAD(P)-binding Rossmann-fold domains"/>
    <property type="match status" value="1"/>
</dbReference>
<dbReference type="Gene3D" id="3.40.50.720">
    <property type="entry name" value="NAD(P)-binding Rossmann-like Domain"/>
    <property type="match status" value="1"/>
</dbReference>
<name>A0A401P4S1_SCYTO</name>
<dbReference type="PRINTS" id="PR00080">
    <property type="entry name" value="SDRFAMILY"/>
</dbReference>
<evidence type="ECO:0008006" key="6">
    <source>
        <dbReference type="Google" id="ProtNLM"/>
    </source>
</evidence>
<reference evidence="4 5" key="1">
    <citation type="journal article" date="2018" name="Nat. Ecol. Evol.">
        <title>Shark genomes provide insights into elasmobranch evolution and the origin of vertebrates.</title>
        <authorList>
            <person name="Hara Y"/>
            <person name="Yamaguchi K"/>
            <person name="Onimaru K"/>
            <person name="Kadota M"/>
            <person name="Koyanagi M"/>
            <person name="Keeley SD"/>
            <person name="Tatsumi K"/>
            <person name="Tanaka K"/>
            <person name="Motone F"/>
            <person name="Kageyama Y"/>
            <person name="Nozu R"/>
            <person name="Adachi N"/>
            <person name="Nishimura O"/>
            <person name="Nakagawa R"/>
            <person name="Tanegashima C"/>
            <person name="Kiyatake I"/>
            <person name="Matsumoto R"/>
            <person name="Murakumo K"/>
            <person name="Nishida K"/>
            <person name="Terakita A"/>
            <person name="Kuratani S"/>
            <person name="Sato K"/>
            <person name="Hyodo S Kuraku.S."/>
        </authorList>
    </citation>
    <scope>NUCLEOTIDE SEQUENCE [LARGE SCALE GENOMIC DNA]</scope>
</reference>
<keyword evidence="5" id="KW-1185">Reference proteome</keyword>
<dbReference type="OMA" id="GTSKAFW"/>
<dbReference type="NCBIfam" id="NF004846">
    <property type="entry name" value="PRK06197.1"/>
    <property type="match status" value="1"/>
</dbReference>
<dbReference type="OrthoDB" id="191139at2759"/>
<sequence>MCGKGKRATILSGIRLDNKIVLITGANTGIGKETTRDLARRGALVIMACRDVEKGEAAAKEIIEETGNSLLIVKRLDLADTKSIREFAQQVHEEYQQLHILINNAGVMMCPYSKTADGFELQFGVNHLGHFLLTYLLIDLIKQSAPSRIINVSSTAHKMGSIQFDDLNSEKSYNSVKAYAQSKLANIMFTTELAQKLKGTGVVAFSLHPGVVRTNLARHLNPAARFGLAVLRPFTKSPSTGAETSIYCAVANGLEEETGQYFRDSELAASSPASHDDEKSKRLWDVSCQMLEIDWQWEQL</sequence>
<comment type="caution">
    <text evidence="4">The sequence shown here is derived from an EMBL/GenBank/DDBJ whole genome shotgun (WGS) entry which is preliminary data.</text>
</comment>
<evidence type="ECO:0000313" key="4">
    <source>
        <dbReference type="EMBL" id="GCB68108.1"/>
    </source>
</evidence>
<dbReference type="EMBL" id="BFAA01001617">
    <property type="protein sequence ID" value="GCB68108.1"/>
    <property type="molecule type" value="Genomic_DNA"/>
</dbReference>
<dbReference type="InterPro" id="IPR036291">
    <property type="entry name" value="NAD(P)-bd_dom_sf"/>
</dbReference>
<dbReference type="InterPro" id="IPR002347">
    <property type="entry name" value="SDR_fam"/>
</dbReference>
<dbReference type="GO" id="GO:0016491">
    <property type="term" value="F:oxidoreductase activity"/>
    <property type="evidence" value="ECO:0007669"/>
    <property type="project" value="UniProtKB-KW"/>
</dbReference>
<evidence type="ECO:0000256" key="3">
    <source>
        <dbReference type="RuleBase" id="RU000363"/>
    </source>
</evidence>
<protein>
    <recommendedName>
        <fullName evidence="6">Retinol dehydrogenase 12</fullName>
    </recommendedName>
</protein>
<dbReference type="PANTHER" id="PTHR43157:SF27">
    <property type="entry name" value="RETINOL DEHYDROGENASE 12, LIKE"/>
    <property type="match status" value="1"/>
</dbReference>
<dbReference type="FunFam" id="3.40.50.720:FF:000353">
    <property type="entry name" value="WW domain-containing oxidoreductase"/>
    <property type="match status" value="1"/>
</dbReference>
<evidence type="ECO:0000256" key="2">
    <source>
        <dbReference type="ARBA" id="ARBA00023002"/>
    </source>
</evidence>
<proteinExistence type="inferred from homology"/>
<evidence type="ECO:0000256" key="1">
    <source>
        <dbReference type="ARBA" id="ARBA00006484"/>
    </source>
</evidence>
<evidence type="ECO:0000313" key="5">
    <source>
        <dbReference type="Proteomes" id="UP000288216"/>
    </source>
</evidence>
<dbReference type="STRING" id="75743.A0A401P4S1"/>
<dbReference type="Pfam" id="PF00106">
    <property type="entry name" value="adh_short"/>
    <property type="match status" value="1"/>
</dbReference>